<dbReference type="EMBL" id="CP007524">
    <property type="protein sequence ID" value="AHW75974.1"/>
    <property type="molecule type" value="Genomic_DNA"/>
</dbReference>
<name>X5ESF6_NEIME</name>
<evidence type="ECO:0000313" key="1">
    <source>
        <dbReference type="EMBL" id="AHW75974.1"/>
    </source>
</evidence>
<dbReference type="AlphaFoldDB" id="X5ESF6"/>
<reference evidence="1 2" key="1">
    <citation type="journal article" date="2014" name="Genome Announc.">
        <title>Complete Genome Sequence of Neisseria meningitidis Serogroup A Strain NMA510612, Isolated from a Patient with Bacterial Meningitis in China.</title>
        <authorList>
            <person name="Zhang Y."/>
            <person name="Yang J."/>
            <person name="Xu L."/>
            <person name="Zhu Y."/>
            <person name="Liu B."/>
            <person name="Shao Z."/>
            <person name="Zhang X."/>
            <person name="Jin Q."/>
        </authorList>
    </citation>
    <scope>NUCLEOTIDE SEQUENCE [LARGE SCALE GENOMIC DNA]</scope>
    <source>
        <strain evidence="2">NMA510612</strain>
    </source>
</reference>
<evidence type="ECO:0000313" key="2">
    <source>
        <dbReference type="Proteomes" id="UP000023582"/>
    </source>
</evidence>
<accession>X5ESF6</accession>
<protein>
    <submittedName>
        <fullName evidence="1">Uncharacterized protein</fullName>
    </submittedName>
</protein>
<reference evidence="2" key="2">
    <citation type="submission" date="2014-02" db="EMBL/GenBank/DDBJ databases">
        <title>Complete Genome Sequence of Neisseria meningitides, serogroup A strain 510612.</title>
        <authorList>
            <person name="Zhang X."/>
            <person name="Zhang Y."/>
            <person name="Yang J."/>
            <person name="Zhu Y."/>
            <person name="Jin Q."/>
        </authorList>
    </citation>
    <scope>NUCLEOTIDE SEQUENCE</scope>
    <source>
        <strain evidence="2">NMA510612</strain>
    </source>
</reference>
<organism evidence="1 2">
    <name type="scientific">Neisseria meningitidis</name>
    <dbReference type="NCBI Taxonomy" id="487"/>
    <lineage>
        <taxon>Bacteria</taxon>
        <taxon>Pseudomonadati</taxon>
        <taxon>Pseudomonadota</taxon>
        <taxon>Betaproteobacteria</taxon>
        <taxon>Neisseriales</taxon>
        <taxon>Neisseriaceae</taxon>
        <taxon>Neisseria</taxon>
    </lineage>
</organism>
<dbReference type="KEGG" id="nmx:NMA510612_1688"/>
<sequence>MFRLKHNMPSETPIPPFRRHFAIWAINGPCAPKFYGCR</sequence>
<gene>
    <name evidence="1" type="ORF">NMA510612_1688</name>
</gene>
<proteinExistence type="predicted"/>
<dbReference type="Proteomes" id="UP000023582">
    <property type="component" value="Chromosome"/>
</dbReference>